<gene>
    <name evidence="1" type="ORF">XENOCAPTIV_013359</name>
</gene>
<keyword evidence="2" id="KW-1185">Reference proteome</keyword>
<dbReference type="EMBL" id="JAHRIN010002785">
    <property type="protein sequence ID" value="MEQ2192552.1"/>
    <property type="molecule type" value="Genomic_DNA"/>
</dbReference>
<comment type="caution">
    <text evidence="1">The sequence shown here is derived from an EMBL/GenBank/DDBJ whole genome shotgun (WGS) entry which is preliminary data.</text>
</comment>
<evidence type="ECO:0000313" key="1">
    <source>
        <dbReference type="EMBL" id="MEQ2192552.1"/>
    </source>
</evidence>
<dbReference type="Proteomes" id="UP001434883">
    <property type="component" value="Unassembled WGS sequence"/>
</dbReference>
<proteinExistence type="predicted"/>
<sequence length="58" mass="6483">DEAHQDVLDVENRRPRQTTFRGVDALTDRAGTRALHAVLREEVAGVANVLYILDSSKH</sequence>
<name>A0ABV0QAK2_9TELE</name>
<organism evidence="1 2">
    <name type="scientific">Xenoophorus captivus</name>
    <dbReference type="NCBI Taxonomy" id="1517983"/>
    <lineage>
        <taxon>Eukaryota</taxon>
        <taxon>Metazoa</taxon>
        <taxon>Chordata</taxon>
        <taxon>Craniata</taxon>
        <taxon>Vertebrata</taxon>
        <taxon>Euteleostomi</taxon>
        <taxon>Actinopterygii</taxon>
        <taxon>Neopterygii</taxon>
        <taxon>Teleostei</taxon>
        <taxon>Neoteleostei</taxon>
        <taxon>Acanthomorphata</taxon>
        <taxon>Ovalentaria</taxon>
        <taxon>Atherinomorphae</taxon>
        <taxon>Cyprinodontiformes</taxon>
        <taxon>Goodeidae</taxon>
        <taxon>Xenoophorus</taxon>
    </lineage>
</organism>
<evidence type="ECO:0000313" key="2">
    <source>
        <dbReference type="Proteomes" id="UP001434883"/>
    </source>
</evidence>
<protein>
    <submittedName>
        <fullName evidence="1">Uncharacterized protein</fullName>
    </submittedName>
</protein>
<reference evidence="1 2" key="1">
    <citation type="submission" date="2021-06" db="EMBL/GenBank/DDBJ databases">
        <authorList>
            <person name="Palmer J.M."/>
        </authorList>
    </citation>
    <scope>NUCLEOTIDE SEQUENCE [LARGE SCALE GENOMIC DNA]</scope>
    <source>
        <strain evidence="1 2">XC_2019</strain>
        <tissue evidence="1">Muscle</tissue>
    </source>
</reference>
<accession>A0ABV0QAK2</accession>
<feature type="non-terminal residue" evidence="1">
    <location>
        <position position="1"/>
    </location>
</feature>